<keyword evidence="1" id="KW-0472">Membrane</keyword>
<organism evidence="2 3">
    <name type="scientific">Allorhodopirellula solitaria</name>
    <dbReference type="NCBI Taxonomy" id="2527987"/>
    <lineage>
        <taxon>Bacteria</taxon>
        <taxon>Pseudomonadati</taxon>
        <taxon>Planctomycetota</taxon>
        <taxon>Planctomycetia</taxon>
        <taxon>Pirellulales</taxon>
        <taxon>Pirellulaceae</taxon>
        <taxon>Allorhodopirellula</taxon>
    </lineage>
</organism>
<proteinExistence type="predicted"/>
<keyword evidence="1" id="KW-1133">Transmembrane helix</keyword>
<feature type="transmembrane region" description="Helical" evidence="1">
    <location>
        <begin position="70"/>
        <end position="89"/>
    </location>
</feature>
<accession>A0A5C5WZL3</accession>
<evidence type="ECO:0000313" key="3">
    <source>
        <dbReference type="Proteomes" id="UP000318053"/>
    </source>
</evidence>
<sequence length="134" mass="14721">MTADSTYIDRAREALDDLPDTADSHEVLAAIHRKLTLDRDIKTAEQIAESRAAVQSRSSSAWWSDSLGCILPFILVPAFFIAMPLLFSVGERILSRPARTTARGTIVTGAIRLVRSTSPASRCFQIDKVADGRF</sequence>
<dbReference type="RefSeq" id="WP_146393384.1">
    <property type="nucleotide sequence ID" value="NZ_SJPK01000017.1"/>
</dbReference>
<evidence type="ECO:0000256" key="1">
    <source>
        <dbReference type="SAM" id="Phobius"/>
    </source>
</evidence>
<keyword evidence="3" id="KW-1185">Reference proteome</keyword>
<reference evidence="2 3" key="1">
    <citation type="submission" date="2019-02" db="EMBL/GenBank/DDBJ databases">
        <title>Deep-cultivation of Planctomycetes and their phenomic and genomic characterization uncovers novel biology.</title>
        <authorList>
            <person name="Wiegand S."/>
            <person name="Jogler M."/>
            <person name="Boedeker C."/>
            <person name="Pinto D."/>
            <person name="Vollmers J."/>
            <person name="Rivas-Marin E."/>
            <person name="Kohn T."/>
            <person name="Peeters S.H."/>
            <person name="Heuer A."/>
            <person name="Rast P."/>
            <person name="Oberbeckmann S."/>
            <person name="Bunk B."/>
            <person name="Jeske O."/>
            <person name="Meyerdierks A."/>
            <person name="Storesund J.E."/>
            <person name="Kallscheuer N."/>
            <person name="Luecker S."/>
            <person name="Lage O.M."/>
            <person name="Pohl T."/>
            <person name="Merkel B.J."/>
            <person name="Hornburger P."/>
            <person name="Mueller R.-W."/>
            <person name="Bruemmer F."/>
            <person name="Labrenz M."/>
            <person name="Spormann A.M."/>
            <person name="Op Den Camp H."/>
            <person name="Overmann J."/>
            <person name="Amann R."/>
            <person name="Jetten M.S.M."/>
            <person name="Mascher T."/>
            <person name="Medema M.H."/>
            <person name="Devos D.P."/>
            <person name="Kaster A.-K."/>
            <person name="Ovreas L."/>
            <person name="Rohde M."/>
            <person name="Galperin M.Y."/>
            <person name="Jogler C."/>
        </authorList>
    </citation>
    <scope>NUCLEOTIDE SEQUENCE [LARGE SCALE GENOMIC DNA]</scope>
    <source>
        <strain evidence="2 3">CA85</strain>
    </source>
</reference>
<evidence type="ECO:0000313" key="2">
    <source>
        <dbReference type="EMBL" id="TWT56078.1"/>
    </source>
</evidence>
<dbReference type="AlphaFoldDB" id="A0A5C5WZL3"/>
<protein>
    <submittedName>
        <fullName evidence="2">Uncharacterized protein</fullName>
    </submittedName>
</protein>
<name>A0A5C5WZL3_9BACT</name>
<dbReference type="Proteomes" id="UP000318053">
    <property type="component" value="Unassembled WGS sequence"/>
</dbReference>
<gene>
    <name evidence="2" type="ORF">CA85_45510</name>
</gene>
<keyword evidence="1" id="KW-0812">Transmembrane</keyword>
<dbReference type="EMBL" id="SJPK01000017">
    <property type="protein sequence ID" value="TWT56078.1"/>
    <property type="molecule type" value="Genomic_DNA"/>
</dbReference>
<comment type="caution">
    <text evidence="2">The sequence shown here is derived from an EMBL/GenBank/DDBJ whole genome shotgun (WGS) entry which is preliminary data.</text>
</comment>
<dbReference type="OrthoDB" id="9904580at2"/>